<name>A0A368GDA2_ANCCA</name>
<dbReference type="Pfam" id="PF21556">
    <property type="entry name" value="AceES-2"/>
    <property type="match status" value="1"/>
</dbReference>
<reference evidence="1 2" key="1">
    <citation type="submission" date="2014-10" db="EMBL/GenBank/DDBJ databases">
        <title>Draft genome of the hookworm Ancylostoma caninum.</title>
        <authorList>
            <person name="Mitreva M."/>
        </authorList>
    </citation>
    <scope>NUCLEOTIDE SEQUENCE [LARGE SCALE GENOMIC DNA]</scope>
    <source>
        <strain evidence="1 2">Baltimore</strain>
    </source>
</reference>
<sequence length="169" mass="19214">MKLSLDPLHLSSYFSSTLRDQTGARMIVLFVLLLHLTEIASHHQCPNRGAITKNDLKDVRFVAKIRVERVGESVRCNMNYNGHEVKYPVFYSSADTLDYTKRNAPKIVAIHKKCPTLKQGKFYVLGCRGYDTYDCAFVKEFGNVTKSEEKLIKLKGATAGYNFLEWSAL</sequence>
<gene>
    <name evidence="1" type="ORF">ANCCAN_11628</name>
</gene>
<dbReference type="Proteomes" id="UP000252519">
    <property type="component" value="Unassembled WGS sequence"/>
</dbReference>
<evidence type="ECO:0000313" key="1">
    <source>
        <dbReference type="EMBL" id="RCN42384.1"/>
    </source>
</evidence>
<dbReference type="EMBL" id="JOJR01000196">
    <property type="protein sequence ID" value="RCN42384.1"/>
    <property type="molecule type" value="Genomic_DNA"/>
</dbReference>
<proteinExistence type="predicted"/>
<accession>A0A368GDA2</accession>
<organism evidence="1 2">
    <name type="scientific">Ancylostoma caninum</name>
    <name type="common">Dog hookworm</name>
    <dbReference type="NCBI Taxonomy" id="29170"/>
    <lineage>
        <taxon>Eukaryota</taxon>
        <taxon>Metazoa</taxon>
        <taxon>Ecdysozoa</taxon>
        <taxon>Nematoda</taxon>
        <taxon>Chromadorea</taxon>
        <taxon>Rhabditida</taxon>
        <taxon>Rhabditina</taxon>
        <taxon>Rhabditomorpha</taxon>
        <taxon>Strongyloidea</taxon>
        <taxon>Ancylostomatidae</taxon>
        <taxon>Ancylostomatinae</taxon>
        <taxon>Ancylostoma</taxon>
    </lineage>
</organism>
<keyword evidence="2" id="KW-1185">Reference proteome</keyword>
<dbReference type="AlphaFoldDB" id="A0A368GDA2"/>
<protein>
    <submittedName>
        <fullName evidence="1">Uncharacterized protein</fullName>
    </submittedName>
</protein>
<dbReference type="InterPro" id="IPR049084">
    <property type="entry name" value="AceES-2"/>
</dbReference>
<comment type="caution">
    <text evidence="1">The sequence shown here is derived from an EMBL/GenBank/DDBJ whole genome shotgun (WGS) entry which is preliminary data.</text>
</comment>
<evidence type="ECO:0000313" key="2">
    <source>
        <dbReference type="Proteomes" id="UP000252519"/>
    </source>
</evidence>
<dbReference type="Gene3D" id="2.40.50.780">
    <property type="match status" value="1"/>
</dbReference>